<keyword evidence="5" id="KW-0378">Hydrolase</keyword>
<dbReference type="Pfam" id="PF00933">
    <property type="entry name" value="Glyco_hydro_3"/>
    <property type="match status" value="1"/>
</dbReference>
<keyword evidence="7" id="KW-0119">Carbohydrate metabolism</keyword>
<organism evidence="12 13">
    <name type="scientific">Emericellopsis cladophorae</name>
    <dbReference type="NCBI Taxonomy" id="2686198"/>
    <lineage>
        <taxon>Eukaryota</taxon>
        <taxon>Fungi</taxon>
        <taxon>Dikarya</taxon>
        <taxon>Ascomycota</taxon>
        <taxon>Pezizomycotina</taxon>
        <taxon>Sordariomycetes</taxon>
        <taxon>Hypocreomycetidae</taxon>
        <taxon>Hypocreales</taxon>
        <taxon>Bionectriaceae</taxon>
        <taxon>Emericellopsis</taxon>
    </lineage>
</organism>
<name>A0A9P9XX24_9HYPO</name>
<dbReference type="PRINTS" id="PR00133">
    <property type="entry name" value="GLHYDRLASE3"/>
</dbReference>
<dbReference type="InterPro" id="IPR017853">
    <property type="entry name" value="GH"/>
</dbReference>
<dbReference type="EMBL" id="JAGIXG020000050">
    <property type="protein sequence ID" value="KAI6779251.1"/>
    <property type="molecule type" value="Genomic_DNA"/>
</dbReference>
<evidence type="ECO:0000256" key="5">
    <source>
        <dbReference type="ARBA" id="ARBA00022801"/>
    </source>
</evidence>
<dbReference type="GO" id="GO:0008422">
    <property type="term" value="F:beta-glucosidase activity"/>
    <property type="evidence" value="ECO:0007669"/>
    <property type="project" value="UniProtKB-EC"/>
</dbReference>
<dbReference type="InterPro" id="IPR001764">
    <property type="entry name" value="Glyco_hydro_3_N"/>
</dbReference>
<dbReference type="AlphaFoldDB" id="A0A9P9XX24"/>
<keyword evidence="6" id="KW-0325">Glycoprotein</keyword>
<protein>
    <recommendedName>
        <fullName evidence="3">beta-glucosidase</fullName>
        <ecNumber evidence="3">3.2.1.21</ecNumber>
    </recommendedName>
</protein>
<dbReference type="SUPFAM" id="SSF52279">
    <property type="entry name" value="Beta-D-glucan exohydrolase, C-terminal domain"/>
    <property type="match status" value="1"/>
</dbReference>
<reference evidence="12" key="2">
    <citation type="submission" date="2022-07" db="EMBL/GenBank/DDBJ databases">
        <authorList>
            <person name="Goncalves M.F.M."/>
            <person name="Hilario S."/>
            <person name="Van De Peer Y."/>
            <person name="Esteves A.C."/>
            <person name="Alves A."/>
        </authorList>
    </citation>
    <scope>NUCLEOTIDE SEQUENCE</scope>
    <source>
        <strain evidence="12">MUM 19.33</strain>
    </source>
</reference>
<proteinExistence type="inferred from homology"/>
<evidence type="ECO:0000256" key="1">
    <source>
        <dbReference type="ARBA" id="ARBA00000448"/>
    </source>
</evidence>
<evidence type="ECO:0000259" key="11">
    <source>
        <dbReference type="Pfam" id="PF01915"/>
    </source>
</evidence>
<dbReference type="Gene3D" id="3.20.20.300">
    <property type="entry name" value="Glycoside hydrolase, family 3, N-terminal domain"/>
    <property type="match status" value="1"/>
</dbReference>
<keyword evidence="8" id="KW-0326">Glycosidase</keyword>
<dbReference type="Pfam" id="PF01915">
    <property type="entry name" value="Glyco_hydro_3_C"/>
    <property type="match status" value="1"/>
</dbReference>
<dbReference type="EC" id="3.2.1.21" evidence="3"/>
<evidence type="ECO:0000256" key="3">
    <source>
        <dbReference type="ARBA" id="ARBA00012744"/>
    </source>
</evidence>
<accession>A0A9P9XX24</accession>
<evidence type="ECO:0000313" key="12">
    <source>
        <dbReference type="EMBL" id="KAI6779251.1"/>
    </source>
</evidence>
<comment type="catalytic activity">
    <reaction evidence="1">
        <text>Hydrolysis of terminal, non-reducing beta-D-glucosyl residues with release of beta-D-glucose.</text>
        <dbReference type="EC" id="3.2.1.21"/>
    </reaction>
</comment>
<dbReference type="PANTHER" id="PTHR30620:SF16">
    <property type="entry name" value="LYSOSOMAL BETA GLUCOSIDASE"/>
    <property type="match status" value="1"/>
</dbReference>
<keyword evidence="4" id="KW-0732">Signal</keyword>
<dbReference type="GO" id="GO:0009251">
    <property type="term" value="P:glucan catabolic process"/>
    <property type="evidence" value="ECO:0007669"/>
    <property type="project" value="TreeGrafter"/>
</dbReference>
<evidence type="ECO:0000256" key="4">
    <source>
        <dbReference type="ARBA" id="ARBA00022729"/>
    </source>
</evidence>
<dbReference type="Gene3D" id="3.40.50.1700">
    <property type="entry name" value="Glycoside hydrolase family 3 C-terminal domain"/>
    <property type="match status" value="1"/>
</dbReference>
<dbReference type="InterPro" id="IPR051915">
    <property type="entry name" value="Cellulose_Degrad_GH3"/>
</dbReference>
<dbReference type="InterPro" id="IPR002772">
    <property type="entry name" value="Glyco_hydro_3_C"/>
</dbReference>
<reference evidence="12" key="1">
    <citation type="journal article" date="2021" name="J Fungi (Basel)">
        <title>Genomic and Metabolomic Analyses of the Marine Fungus Emericellopsis cladophorae: Insights into Saltwater Adaptability Mechanisms and Its Biosynthetic Potential.</title>
        <authorList>
            <person name="Goncalves M.F.M."/>
            <person name="Hilario S."/>
            <person name="Van de Peer Y."/>
            <person name="Esteves A.C."/>
            <person name="Alves A."/>
        </authorList>
    </citation>
    <scope>NUCLEOTIDE SEQUENCE</scope>
    <source>
        <strain evidence="12">MUM 19.33</strain>
    </source>
</reference>
<gene>
    <name evidence="12" type="ORF">J7T54_007778</name>
</gene>
<evidence type="ECO:0000256" key="2">
    <source>
        <dbReference type="ARBA" id="ARBA00005336"/>
    </source>
</evidence>
<dbReference type="InterPro" id="IPR036962">
    <property type="entry name" value="Glyco_hydro_3_N_sf"/>
</dbReference>
<sequence length="578" mass="64512">MSLEEKAGQMFQQVLLMRPGGVIDTGNPDANRLPTESMIKDRYISHYNLAGGNEEGLVMAGFMNHLQELALETRLGIPITISTDPRNSFTENFGTGFSAGTFSEWPEVAGLAALRDPELVFKYAEIIREEYLAVGIRSALHPTVDVSTEPRWARNKGTMGEDAHLIAELVVPMLKGLQGDVLGPRSLTTVTKHFPGGGAMQDGEDAHFWYGKNATYPGDNFDYHLIPFRAAFEAGARQIMPYYSRPIDTEYEEVGWAFNKAVITDLLREEMGFRGIVVADWGIISNQSMGDPEPAPARAWGVEHLSRPQRLLKALEAGVDQFGGEHVTDILIDLVKSGIVPETRIDRSVRAILREKFILGLFEQPFVDVEAAQRIVGNDYFRRVGAETQRRSYTLLTNKENILPLRRADMDAKFYIEGFNKTYMELRNLTVVETPQEADVALLKFEAPSYPRSGAFEKSFNTGPLNFTMTEQERQAAIYAAVPTIVDVWLSRPAVIPEVFERAAAVMGSYGSSPEAFLDLVFGDAKPEGKLPFDLPSSMEDVENQFEDVPFDTENPVFRFGHGLSYENVPCKNRCAKR</sequence>
<dbReference type="RefSeq" id="XP_051360107.1">
    <property type="nucleotide sequence ID" value="XM_051508878.1"/>
</dbReference>
<comment type="caution">
    <text evidence="12">The sequence shown here is derived from an EMBL/GenBank/DDBJ whole genome shotgun (WGS) entry which is preliminary data.</text>
</comment>
<comment type="similarity">
    <text evidence="2">Belongs to the glycosyl hydrolase 3 family.</text>
</comment>
<dbReference type="SUPFAM" id="SSF51445">
    <property type="entry name" value="(Trans)glycosidases"/>
    <property type="match status" value="1"/>
</dbReference>
<evidence type="ECO:0000256" key="7">
    <source>
        <dbReference type="ARBA" id="ARBA00023277"/>
    </source>
</evidence>
<evidence type="ECO:0000256" key="8">
    <source>
        <dbReference type="ARBA" id="ARBA00023295"/>
    </source>
</evidence>
<dbReference type="OrthoDB" id="416222at2759"/>
<evidence type="ECO:0000313" key="13">
    <source>
        <dbReference type="Proteomes" id="UP001055219"/>
    </source>
</evidence>
<evidence type="ECO:0000259" key="10">
    <source>
        <dbReference type="Pfam" id="PF00933"/>
    </source>
</evidence>
<dbReference type="PANTHER" id="PTHR30620">
    <property type="entry name" value="PERIPLASMIC BETA-GLUCOSIDASE-RELATED"/>
    <property type="match status" value="1"/>
</dbReference>
<keyword evidence="9" id="KW-0624">Polysaccharide degradation</keyword>
<feature type="domain" description="Glycoside hydrolase family 3 C-terminal" evidence="11">
    <location>
        <begin position="431"/>
        <end position="566"/>
    </location>
</feature>
<feature type="domain" description="Glycoside hydrolase family 3 N-terminal" evidence="10">
    <location>
        <begin position="3"/>
        <end position="354"/>
    </location>
</feature>
<keyword evidence="13" id="KW-1185">Reference proteome</keyword>
<dbReference type="InterPro" id="IPR036881">
    <property type="entry name" value="Glyco_hydro_3_C_sf"/>
</dbReference>
<dbReference type="GeneID" id="75834251"/>
<evidence type="ECO:0000256" key="9">
    <source>
        <dbReference type="ARBA" id="ARBA00023326"/>
    </source>
</evidence>
<evidence type="ECO:0000256" key="6">
    <source>
        <dbReference type="ARBA" id="ARBA00023180"/>
    </source>
</evidence>
<dbReference type="Proteomes" id="UP001055219">
    <property type="component" value="Unassembled WGS sequence"/>
</dbReference>